<comment type="caution">
    <text evidence="1">The sequence shown here is derived from an EMBL/GenBank/DDBJ whole genome shotgun (WGS) entry which is preliminary data.</text>
</comment>
<name>A0ACB5TBS6_AMBMO</name>
<keyword evidence="2" id="KW-1185">Reference proteome</keyword>
<dbReference type="EMBL" id="BSXS01005991">
    <property type="protein sequence ID" value="GME84980.1"/>
    <property type="molecule type" value="Genomic_DNA"/>
</dbReference>
<proteinExistence type="predicted"/>
<evidence type="ECO:0000313" key="2">
    <source>
        <dbReference type="Proteomes" id="UP001165064"/>
    </source>
</evidence>
<protein>
    <submittedName>
        <fullName evidence="1">Unnamed protein product</fullName>
    </submittedName>
</protein>
<evidence type="ECO:0000313" key="1">
    <source>
        <dbReference type="EMBL" id="GME84980.1"/>
    </source>
</evidence>
<reference evidence="1" key="1">
    <citation type="submission" date="2023-04" db="EMBL/GenBank/DDBJ databases">
        <title>Ambrosiozyma monospora NBRC 10751.</title>
        <authorList>
            <person name="Ichikawa N."/>
            <person name="Sato H."/>
            <person name="Tonouchi N."/>
        </authorList>
    </citation>
    <scope>NUCLEOTIDE SEQUENCE</scope>
    <source>
        <strain evidence="1">NBRC 10751</strain>
    </source>
</reference>
<sequence length="106" mass="12600">MPTKVRKRDKSKQPLPSLPSHKVVSEIKSGQVQGDEAFVFCSDYGQENYDQYRKEYKLKTDYKYGNMKDKYDIEFERKVIKETVHIITVELKRKGMSLYYYNNDTA</sequence>
<gene>
    <name evidence="1" type="ORF">Amon02_000725900</name>
</gene>
<organism evidence="1 2">
    <name type="scientific">Ambrosiozyma monospora</name>
    <name type="common">Yeast</name>
    <name type="synonym">Endomycopsis monosporus</name>
    <dbReference type="NCBI Taxonomy" id="43982"/>
    <lineage>
        <taxon>Eukaryota</taxon>
        <taxon>Fungi</taxon>
        <taxon>Dikarya</taxon>
        <taxon>Ascomycota</taxon>
        <taxon>Saccharomycotina</taxon>
        <taxon>Pichiomycetes</taxon>
        <taxon>Pichiales</taxon>
        <taxon>Pichiaceae</taxon>
        <taxon>Ambrosiozyma</taxon>
    </lineage>
</organism>
<accession>A0ACB5TBS6</accession>
<dbReference type="Proteomes" id="UP001165064">
    <property type="component" value="Unassembled WGS sequence"/>
</dbReference>